<dbReference type="STRING" id="619805.SAMN05660477_02031"/>
<proteinExistence type="predicted"/>
<feature type="transmembrane region" description="Helical" evidence="1">
    <location>
        <begin position="49"/>
        <end position="76"/>
    </location>
</feature>
<feature type="transmembrane region" description="Helical" evidence="1">
    <location>
        <begin position="138"/>
        <end position="160"/>
    </location>
</feature>
<sequence>MYWTYIFNPLAKISSKAFMLIGLISAVIGSFISQFYFTIYDGLIDAHTYYLLTYAQAITANMITIILPCILLFILGRIINPKTRMIDVLNTSFLYRIPIYVFPFFTNLPAMKSIEAKINDPSIGIRNIQFSPDETGTIVWVSILSIALITYAITLMFFGFKTATNAKKTWHYIAFAGAFIIGEVLSKIIIRSIL</sequence>
<feature type="transmembrane region" description="Helical" evidence="1">
    <location>
        <begin position="88"/>
        <end position="105"/>
    </location>
</feature>
<evidence type="ECO:0000313" key="2">
    <source>
        <dbReference type="EMBL" id="SKB95006.1"/>
    </source>
</evidence>
<name>A0A1T5FFX6_9FLAO</name>
<reference evidence="2 3" key="1">
    <citation type="submission" date="2017-02" db="EMBL/GenBank/DDBJ databases">
        <authorList>
            <person name="Peterson S.W."/>
        </authorList>
    </citation>
    <scope>NUCLEOTIDE SEQUENCE [LARGE SCALE GENOMIC DNA]</scope>
    <source>
        <strain evidence="2 3">DSM 22323</strain>
    </source>
</reference>
<feature type="transmembrane region" description="Helical" evidence="1">
    <location>
        <begin position="17"/>
        <end position="37"/>
    </location>
</feature>
<organism evidence="2 3">
    <name type="scientific">Soonwooa buanensis</name>
    <dbReference type="NCBI Taxonomy" id="619805"/>
    <lineage>
        <taxon>Bacteria</taxon>
        <taxon>Pseudomonadati</taxon>
        <taxon>Bacteroidota</taxon>
        <taxon>Flavobacteriia</taxon>
        <taxon>Flavobacteriales</taxon>
        <taxon>Weeksellaceae</taxon>
        <taxon>Chryseobacterium group</taxon>
        <taxon>Soonwooa</taxon>
    </lineage>
</organism>
<evidence type="ECO:0008006" key="4">
    <source>
        <dbReference type="Google" id="ProtNLM"/>
    </source>
</evidence>
<protein>
    <recommendedName>
        <fullName evidence="4">Yip1 domain-containing protein</fullName>
    </recommendedName>
</protein>
<gene>
    <name evidence="2" type="ORF">SAMN05660477_02031</name>
</gene>
<dbReference type="Proteomes" id="UP000191112">
    <property type="component" value="Unassembled WGS sequence"/>
</dbReference>
<keyword evidence="1" id="KW-0812">Transmembrane</keyword>
<keyword evidence="3" id="KW-1185">Reference proteome</keyword>
<feature type="transmembrane region" description="Helical" evidence="1">
    <location>
        <begin position="172"/>
        <end position="190"/>
    </location>
</feature>
<dbReference type="AlphaFoldDB" id="A0A1T5FFX6"/>
<keyword evidence="1" id="KW-0472">Membrane</keyword>
<accession>A0A1T5FFX6</accession>
<evidence type="ECO:0000256" key="1">
    <source>
        <dbReference type="SAM" id="Phobius"/>
    </source>
</evidence>
<dbReference type="RefSeq" id="WP_144038352.1">
    <property type="nucleotide sequence ID" value="NZ_FUYZ01000006.1"/>
</dbReference>
<dbReference type="EMBL" id="FUYZ01000006">
    <property type="protein sequence ID" value="SKB95006.1"/>
    <property type="molecule type" value="Genomic_DNA"/>
</dbReference>
<dbReference type="OrthoDB" id="1263582at2"/>
<evidence type="ECO:0000313" key="3">
    <source>
        <dbReference type="Proteomes" id="UP000191112"/>
    </source>
</evidence>
<keyword evidence="1" id="KW-1133">Transmembrane helix</keyword>